<dbReference type="NCBIfam" id="TIGR02532">
    <property type="entry name" value="IV_pilin_GFxxxE"/>
    <property type="match status" value="1"/>
</dbReference>
<sequence length="134" mass="14941">MVRTMARRAAKKRTAGFTLVELLVVMAIIGMLLSLALPRYYHAIDTSKERVLAENLRVTRDAIDKFYGDTGRYPEALDELVQKHYLRALPFDPVADSDSAWIIVPPEEQFTGNVYDIKSGAPGPSHDGKAFGDM</sequence>
<organism evidence="2 3">
    <name type="scientific">Nitrospirillum viridazoti CBAmc</name>
    <dbReference type="NCBI Taxonomy" id="1441467"/>
    <lineage>
        <taxon>Bacteria</taxon>
        <taxon>Pseudomonadati</taxon>
        <taxon>Pseudomonadota</taxon>
        <taxon>Alphaproteobacteria</taxon>
        <taxon>Rhodospirillales</taxon>
        <taxon>Azospirillaceae</taxon>
        <taxon>Nitrospirillum</taxon>
        <taxon>Nitrospirillum viridazoti</taxon>
    </lineage>
</organism>
<proteinExistence type="predicted"/>
<keyword evidence="3" id="KW-1185">Reference proteome</keyword>
<keyword evidence="1" id="KW-0812">Transmembrane</keyword>
<evidence type="ECO:0000313" key="2">
    <source>
        <dbReference type="EMBL" id="ASG25231.1"/>
    </source>
</evidence>
<evidence type="ECO:0000256" key="1">
    <source>
        <dbReference type="SAM" id="Phobius"/>
    </source>
</evidence>
<feature type="transmembrane region" description="Helical" evidence="1">
    <location>
        <begin position="20"/>
        <end position="41"/>
    </location>
</feature>
<dbReference type="SUPFAM" id="SSF54523">
    <property type="entry name" value="Pili subunits"/>
    <property type="match status" value="1"/>
</dbReference>
<protein>
    <submittedName>
        <fullName evidence="2">Type II secretion system protein G</fullName>
    </submittedName>
</protein>
<dbReference type="KEGG" id="nao:Y958_30250"/>
<dbReference type="PANTHER" id="PTHR30093:SF47">
    <property type="entry name" value="TYPE IV PILUS NON-CORE MINOR PILIN PILE"/>
    <property type="match status" value="1"/>
</dbReference>
<dbReference type="EMBL" id="CP022113">
    <property type="protein sequence ID" value="ASG25231.1"/>
    <property type="molecule type" value="Genomic_DNA"/>
</dbReference>
<name>A0A248K3C9_9PROT</name>
<dbReference type="Gene3D" id="3.30.700.10">
    <property type="entry name" value="Glycoprotein, Type 4 Pilin"/>
    <property type="match status" value="1"/>
</dbReference>
<dbReference type="InterPro" id="IPR012902">
    <property type="entry name" value="N_methyl_site"/>
</dbReference>
<dbReference type="PANTHER" id="PTHR30093">
    <property type="entry name" value="GENERAL SECRETION PATHWAY PROTEIN G"/>
    <property type="match status" value="1"/>
</dbReference>
<gene>
    <name evidence="2" type="ORF">Y958_30250</name>
</gene>
<dbReference type="PROSITE" id="PS00409">
    <property type="entry name" value="PROKAR_NTER_METHYL"/>
    <property type="match status" value="1"/>
</dbReference>
<dbReference type="Proteomes" id="UP000197153">
    <property type="component" value="Chromosome 4"/>
</dbReference>
<keyword evidence="1" id="KW-0472">Membrane</keyword>
<accession>A0A248K3C9</accession>
<dbReference type="InterPro" id="IPR045584">
    <property type="entry name" value="Pilin-like"/>
</dbReference>
<evidence type="ECO:0000313" key="3">
    <source>
        <dbReference type="Proteomes" id="UP000197153"/>
    </source>
</evidence>
<dbReference type="AlphaFoldDB" id="A0A248K3C9"/>
<reference evidence="2 3" key="1">
    <citation type="submission" date="2017-06" db="EMBL/GenBank/DDBJ databases">
        <title>Complete genome sequence of Nitrospirillum amazonense strain CBAmC, an endophytic nitrogen-fixing and plant growth-promoting bacterium, isolated from sugarcane.</title>
        <authorList>
            <person name="Schwab S."/>
            <person name="dos Santos Teixeira K.R."/>
            <person name="Simoes Araujo J.L."/>
            <person name="Soares Vidal M."/>
            <person name="Borges de Freitas H.R."/>
            <person name="Rivello Crivelaro A.L."/>
            <person name="Bueno de Camargo Nunes A."/>
            <person name="dos Santos C.M."/>
            <person name="Palmeira da Silva Rosa D."/>
            <person name="da Silva Padilha D."/>
            <person name="da Silva E."/>
            <person name="Araujo Terra L."/>
            <person name="Soares Mendes V."/>
            <person name="Farinelli L."/>
            <person name="Magalhaes Cruz L."/>
            <person name="Baldani J.I."/>
        </authorList>
    </citation>
    <scope>NUCLEOTIDE SEQUENCE [LARGE SCALE GENOMIC DNA]</scope>
    <source>
        <strain evidence="2 3">CBAmC</strain>
    </source>
</reference>
<keyword evidence="1" id="KW-1133">Transmembrane helix</keyword>
<dbReference type="Pfam" id="PF07963">
    <property type="entry name" value="N_methyl"/>
    <property type="match status" value="1"/>
</dbReference>